<sequence length="1997" mass="210092">MLCVGSANAQIANAACNVQEPWISADYSSLSVTVTDDGYVLCSNTVQNEANVIGSVSDFAFIDMNGIACSAEIAVRDNTNTYPAGTFAGYKIGTESLIAGVSVASTVTISTYNNGTLVDNQVVVSSLLGLDLDLVGADGLATVGFISDFDFDEIRITYTALVGLFEGQVYHPVIQKFCSGPDTPCNEVTTITSPAHPLSISEENTGLTGVACLVCSVGNPNNLVNAIPNDFASLNVDVGLLAGAQISVENEIDDYPAGTYAGFDIENSSLLDIGVLDNITIRTYLDGSLQETKNGVSELADVGSGLLFGSTRRIVGFVTSLPFDEVQIETYNLASVDIGSTNVYGLVIQRFCSGPDLGCNDLQAIANPEHPLYINPDRSGLLSGVCVACGVSNAQNVINDDDTDFANINTTVGVLSDVGLSVRNQIDDYPAGTYAGFDVRTTGLLDVTLLDQITINTYLDGVLVDSKSGQSELVSAQTSLLTPSERKTIGFISEGTFDEVQIVVENLVAVDLGTIEVHGVIFSSFCAIEIVCDTTFFLTNTNFPVIVDYFKTGTDGVACVGNSVTNTDNVINNDPNSYAEITVIAGVACPASLAVLDALDSFPIGSKAGFVIEVTDPLILNLGVGLFDNIIIETYLNGNLQESRTGVSNLIDVELLFLYINDLEGRFNLGFETTKVYDEVRIVVNSLVGITNKVNVYSAFVDTRGATGDGFNCCPVIAPELSATTLTNVCDTKTVDISALEISTAPNNSTLVWFTTDEPTGEAYATPGQAIAGSYYAYYYDSVNDCYSPASEEVVVSIIDCADLEIGVAVDEATPEVGDTVTFTITITNNGPDGATNVVGYDTLPSGYVFVESSTASGSYDETTGLWTIGGLALNESVTLTIKAEVAYGGEYDNAVHVTGDEDDSDDANNHDNIATTPIDPCDPAGQSVDVDCDSDGLTNNEELTGIDDPNTIPDPNGNMTDPDDPDTDGDGVTDGDEAIDETNPNNPCEFDPTSVTLTPELAFDDLDCDGDGVTNIDELTDLTNILDPCDFVLSSVSQNATSTGDCDGDGVTDADEINGLDDDYSTPGDNTDPNDPCDFNIEDQGTPGAGWLTADCDGDGVTNGDEYAGLDDDPATTGDNTNPLDPCDYNLVDQGIPSAEWLTADCDGDGATNGDEYAGLDDDPLTTEDNTNPLDPCEYNVADQGTPSAAWLGGDCDGDGVTNGDEYAGLDDDPATTGDNTDPNDACSLNLADVSQNATSTGDCDGDGVTDADEINGTDGDYSTPGDNSDPNNACSLNLADVSQNATSTGDCDGDGVTDADEINGTDGDYSTPGDNTDPNDACSLNLADVSQNATSTGDCDGDGVTDADEINGTDGDYSTPGDNTDPNDACSLNLADVSQNATSTGDCDGDGVTDADEINGTDSDYSTGGDNTNPLDACDYNVDDISATVTADQSGCNLLYAMNDINVTIKGIPVTGNVLTNDSDPENDGFEITKIITGGALNPSPGGSSILLPSGNSLVMGSGGNYVFTPLFGFIGEEKFSYIICDEGEPEKCDTADVVINVSPLPIEMNNAPIANDDNGRTPNDEALSGNVMSNDNDIDGDAISVTQVVTQPTNGTITIDPNGDFVYTPNSGFVGKDKVEYEICDDGTPSECDNAILTIVVTETDGENEIYCNDDSGMGWSNSSINIPVLENDTDPEGDTPTIPEIISGPSNGTAVVNADSTITYTPGNDYSGNDELVYRICDDLEPTVCDTATVYFTVFERMCHELELSVFLEGPYDANTGLMTTKLNEFHLLPGQDVDNFIPGLGVVTPIGQPYNIAPWNYNGTEGNNYGEESTNPGSTPYPSNITDWVLVSVREAGISAANVMWTCAGMLASNGSVEFPEECPCLELDPSEVYHVVVEHRNHLPIMSNAISPALGNLSIDFTTTDSWKFNIGSPQEVTQKLTNGKFLMYAANGIQGSGRTDINSSDNSIWLQDNSTIFQYKYGDFDLNADVNSADFFLYIINVSRFNILNF</sequence>
<keyword evidence="4" id="KW-1185">Reference proteome</keyword>
<feature type="compositionally biased region" description="Acidic residues" evidence="1">
    <location>
        <begin position="962"/>
        <end position="981"/>
    </location>
</feature>
<feature type="compositionally biased region" description="Acidic residues" evidence="1">
    <location>
        <begin position="1245"/>
        <end position="1257"/>
    </location>
</feature>
<accession>A0AA37WCV5</accession>
<dbReference type="Gene3D" id="2.60.40.2810">
    <property type="match status" value="2"/>
</dbReference>
<feature type="region of interest" description="Disordered" evidence="1">
    <location>
        <begin position="1154"/>
        <end position="1412"/>
    </location>
</feature>
<evidence type="ECO:0000256" key="1">
    <source>
        <dbReference type="SAM" id="MobiDB-lite"/>
    </source>
</evidence>
<feature type="domain" description="DUF11" evidence="2">
    <location>
        <begin position="803"/>
        <end position="914"/>
    </location>
</feature>
<dbReference type="Pfam" id="PF17963">
    <property type="entry name" value="Big_9"/>
    <property type="match status" value="3"/>
</dbReference>
<protein>
    <recommendedName>
        <fullName evidence="2">DUF11 domain-containing protein</fullName>
    </recommendedName>
</protein>
<dbReference type="RefSeq" id="WP_235290845.1">
    <property type="nucleotide sequence ID" value="NZ_BSOH01000007.1"/>
</dbReference>
<dbReference type="InterPro" id="IPR013783">
    <property type="entry name" value="Ig-like_fold"/>
</dbReference>
<dbReference type="InterPro" id="IPR001434">
    <property type="entry name" value="OmcB-like_DUF11"/>
</dbReference>
<dbReference type="Pfam" id="PF01345">
    <property type="entry name" value="DUF11"/>
    <property type="match status" value="1"/>
</dbReference>
<feature type="compositionally biased region" description="Polar residues" evidence="1">
    <location>
        <begin position="1234"/>
        <end position="1243"/>
    </location>
</feature>
<dbReference type="PANTHER" id="PTHR37467:SF1">
    <property type="entry name" value="EXPORTED CALCIUM-BINDING GLYCOPROTEIN"/>
    <property type="match status" value="1"/>
</dbReference>
<organism evidence="3 4">
    <name type="scientific">Portibacter lacus</name>
    <dbReference type="NCBI Taxonomy" id="1099794"/>
    <lineage>
        <taxon>Bacteria</taxon>
        <taxon>Pseudomonadati</taxon>
        <taxon>Bacteroidota</taxon>
        <taxon>Saprospiria</taxon>
        <taxon>Saprospirales</taxon>
        <taxon>Haliscomenobacteraceae</taxon>
        <taxon>Portibacter</taxon>
    </lineage>
</organism>
<comment type="caution">
    <text evidence="3">The sequence shown here is derived from an EMBL/GenBank/DDBJ whole genome shotgun (WGS) entry which is preliminary data.</text>
</comment>
<reference evidence="3" key="2">
    <citation type="submission" date="2023-01" db="EMBL/GenBank/DDBJ databases">
        <title>Draft genome sequence of Portibacter lacus strain NBRC 108769.</title>
        <authorList>
            <person name="Sun Q."/>
            <person name="Mori K."/>
        </authorList>
    </citation>
    <scope>NUCLEOTIDE SEQUENCE</scope>
    <source>
        <strain evidence="3">NBRC 108769</strain>
    </source>
</reference>
<dbReference type="Gene3D" id="2.60.40.10">
    <property type="entry name" value="Immunoglobulins"/>
    <property type="match status" value="1"/>
</dbReference>
<evidence type="ECO:0000313" key="3">
    <source>
        <dbReference type="EMBL" id="GLR16976.1"/>
    </source>
</evidence>
<name>A0AA37WCV5_9BACT</name>
<dbReference type="Proteomes" id="UP001156666">
    <property type="component" value="Unassembled WGS sequence"/>
</dbReference>
<feature type="compositionally biased region" description="Acidic residues" evidence="1">
    <location>
        <begin position="1293"/>
        <end position="1305"/>
    </location>
</feature>
<feature type="compositionally biased region" description="Polar residues" evidence="1">
    <location>
        <begin position="1378"/>
        <end position="1387"/>
    </location>
</feature>
<dbReference type="EMBL" id="BSOH01000007">
    <property type="protein sequence ID" value="GLR16976.1"/>
    <property type="molecule type" value="Genomic_DNA"/>
</dbReference>
<dbReference type="NCBIfam" id="NF012211">
    <property type="entry name" value="tand_rpt_95"/>
    <property type="match status" value="2"/>
</dbReference>
<gene>
    <name evidence="3" type="ORF">GCM10007940_15910</name>
</gene>
<feature type="compositionally biased region" description="Acidic residues" evidence="1">
    <location>
        <begin position="1341"/>
        <end position="1353"/>
    </location>
</feature>
<dbReference type="InterPro" id="IPR053180">
    <property type="entry name" value="Ca-binding_acidic-repeat"/>
</dbReference>
<feature type="compositionally biased region" description="Acidic residues" evidence="1">
    <location>
        <begin position="1389"/>
        <end position="1401"/>
    </location>
</feature>
<reference evidence="3" key="1">
    <citation type="journal article" date="2014" name="Int. J. Syst. Evol. Microbiol.">
        <title>Complete genome sequence of Corynebacterium casei LMG S-19264T (=DSM 44701T), isolated from a smear-ripened cheese.</title>
        <authorList>
            <consortium name="US DOE Joint Genome Institute (JGI-PGF)"/>
            <person name="Walter F."/>
            <person name="Albersmeier A."/>
            <person name="Kalinowski J."/>
            <person name="Ruckert C."/>
        </authorList>
    </citation>
    <scope>NUCLEOTIDE SEQUENCE</scope>
    <source>
        <strain evidence="3">NBRC 108769</strain>
    </source>
</reference>
<feature type="compositionally biased region" description="Polar residues" evidence="1">
    <location>
        <begin position="1330"/>
        <end position="1339"/>
    </location>
</feature>
<feature type="compositionally biased region" description="Polar residues" evidence="1">
    <location>
        <begin position="1266"/>
        <end position="1291"/>
    </location>
</feature>
<evidence type="ECO:0000259" key="2">
    <source>
        <dbReference type="Pfam" id="PF01345"/>
    </source>
</evidence>
<proteinExistence type="predicted"/>
<dbReference type="NCBIfam" id="TIGR01451">
    <property type="entry name" value="B_ant_repeat"/>
    <property type="match status" value="1"/>
</dbReference>
<dbReference type="PANTHER" id="PTHR37467">
    <property type="entry name" value="EXPORTED CALCIUM-BINDING GLYCOPROTEIN-RELATED"/>
    <property type="match status" value="1"/>
</dbReference>
<evidence type="ECO:0000313" key="4">
    <source>
        <dbReference type="Proteomes" id="UP001156666"/>
    </source>
</evidence>
<feature type="compositionally biased region" description="Polar residues" evidence="1">
    <location>
        <begin position="1402"/>
        <end position="1412"/>
    </location>
</feature>
<dbReference type="InterPro" id="IPR047589">
    <property type="entry name" value="DUF11_rpt"/>
</dbReference>
<feature type="region of interest" description="Disordered" evidence="1">
    <location>
        <begin position="895"/>
        <end position="993"/>
    </location>
</feature>
<feature type="region of interest" description="Disordered" evidence="1">
    <location>
        <begin position="1105"/>
        <end position="1124"/>
    </location>
</feature>